<gene>
    <name evidence="1" type="ORF">AVDCRST_MAG05-4534</name>
</gene>
<proteinExistence type="predicted"/>
<organism evidence="1">
    <name type="scientific">uncultured Rubrobacteraceae bacterium</name>
    <dbReference type="NCBI Taxonomy" id="349277"/>
    <lineage>
        <taxon>Bacteria</taxon>
        <taxon>Bacillati</taxon>
        <taxon>Actinomycetota</taxon>
        <taxon>Rubrobacteria</taxon>
        <taxon>Rubrobacterales</taxon>
        <taxon>Rubrobacteraceae</taxon>
        <taxon>environmental samples</taxon>
    </lineage>
</organism>
<dbReference type="EMBL" id="CADCVM010000490">
    <property type="protein sequence ID" value="CAA9532223.1"/>
    <property type="molecule type" value="Genomic_DNA"/>
</dbReference>
<sequence>MRILVALSPRMYREAVTLSIHRNRPGLDVRSSSPKDAERELSAFSPHLLVHNDNAPIPEAALAGVPSRVEVLYTDSMRARTHVCGRAEEVDDMGVGGLLGVIDEVARLPEEGSPSKEGLGTASVP</sequence>
<protein>
    <submittedName>
        <fullName evidence="1">Uncharacterized protein</fullName>
    </submittedName>
</protein>
<reference evidence="1" key="1">
    <citation type="submission" date="2020-02" db="EMBL/GenBank/DDBJ databases">
        <authorList>
            <person name="Meier V. D."/>
        </authorList>
    </citation>
    <scope>NUCLEOTIDE SEQUENCE</scope>
    <source>
        <strain evidence="1">AVDCRST_MAG05</strain>
    </source>
</reference>
<accession>A0A6J4TTR7</accession>
<dbReference type="AlphaFoldDB" id="A0A6J4TTR7"/>
<name>A0A6J4TTR7_9ACTN</name>
<evidence type="ECO:0000313" key="1">
    <source>
        <dbReference type="EMBL" id="CAA9532223.1"/>
    </source>
</evidence>